<keyword evidence="5" id="KW-1185">Reference proteome</keyword>
<dbReference type="CDD" id="cd01637">
    <property type="entry name" value="IMPase_like"/>
    <property type="match status" value="1"/>
</dbReference>
<accession>A0ABT3CQM7</accession>
<dbReference type="Gene3D" id="3.30.540.10">
    <property type="entry name" value="Fructose-1,6-Bisphosphatase, subunit A, domain 1"/>
    <property type="match status" value="1"/>
</dbReference>
<dbReference type="EMBL" id="JAOYOD010000001">
    <property type="protein sequence ID" value="MCV9386000.1"/>
    <property type="molecule type" value="Genomic_DNA"/>
</dbReference>
<dbReference type="Proteomes" id="UP001300692">
    <property type="component" value="Unassembled WGS sequence"/>
</dbReference>
<dbReference type="PANTHER" id="PTHR20854">
    <property type="entry name" value="INOSITOL MONOPHOSPHATASE"/>
    <property type="match status" value="1"/>
</dbReference>
<evidence type="ECO:0000313" key="4">
    <source>
        <dbReference type="EMBL" id="MCV9386000.1"/>
    </source>
</evidence>
<evidence type="ECO:0000256" key="1">
    <source>
        <dbReference type="ARBA" id="ARBA00022723"/>
    </source>
</evidence>
<name>A0ABT3CQM7_9BACT</name>
<dbReference type="InterPro" id="IPR000760">
    <property type="entry name" value="Inositol_monophosphatase-like"/>
</dbReference>
<evidence type="ECO:0000313" key="5">
    <source>
        <dbReference type="Proteomes" id="UP001300692"/>
    </source>
</evidence>
<protein>
    <submittedName>
        <fullName evidence="4">Inositol monophosphatase family protein</fullName>
    </submittedName>
</protein>
<keyword evidence="2" id="KW-0378">Hydrolase</keyword>
<dbReference type="Pfam" id="PF00459">
    <property type="entry name" value="Inositol_P"/>
    <property type="match status" value="1"/>
</dbReference>
<dbReference type="PANTHER" id="PTHR20854:SF4">
    <property type="entry name" value="INOSITOL-1-MONOPHOSPHATASE-RELATED"/>
    <property type="match status" value="1"/>
</dbReference>
<gene>
    <name evidence="4" type="ORF">N7U62_04960</name>
</gene>
<keyword evidence="1" id="KW-0479">Metal-binding</keyword>
<evidence type="ECO:0000256" key="2">
    <source>
        <dbReference type="ARBA" id="ARBA00022801"/>
    </source>
</evidence>
<dbReference type="InterPro" id="IPR020583">
    <property type="entry name" value="Inositol_monoP_metal-BS"/>
</dbReference>
<organism evidence="4 5">
    <name type="scientific">Reichenbachiella ulvae</name>
    <dbReference type="NCBI Taxonomy" id="2980104"/>
    <lineage>
        <taxon>Bacteria</taxon>
        <taxon>Pseudomonadati</taxon>
        <taxon>Bacteroidota</taxon>
        <taxon>Cytophagia</taxon>
        <taxon>Cytophagales</taxon>
        <taxon>Reichenbachiellaceae</taxon>
        <taxon>Reichenbachiella</taxon>
    </lineage>
</organism>
<proteinExistence type="predicted"/>
<comment type="caution">
    <text evidence="4">The sequence shown here is derived from an EMBL/GenBank/DDBJ whole genome shotgun (WGS) entry which is preliminary data.</text>
</comment>
<evidence type="ECO:0000256" key="3">
    <source>
        <dbReference type="ARBA" id="ARBA00022842"/>
    </source>
</evidence>
<dbReference type="PROSITE" id="PS00629">
    <property type="entry name" value="IMP_1"/>
    <property type="match status" value="1"/>
</dbReference>
<dbReference type="PRINTS" id="PR00377">
    <property type="entry name" value="IMPHPHTASES"/>
</dbReference>
<dbReference type="RefSeq" id="WP_264136789.1">
    <property type="nucleotide sequence ID" value="NZ_JAOYOD010000001.1"/>
</dbReference>
<reference evidence="4 5" key="1">
    <citation type="submission" date="2022-10" db="EMBL/GenBank/DDBJ databases">
        <title>Comparative genomics and taxonomic characterization of three novel marine species of genus Reichenbachiella exhibiting antioxidant and polysaccharide degradation activities.</title>
        <authorList>
            <person name="Muhammad N."/>
            <person name="Lee Y.-J."/>
            <person name="Ko J."/>
            <person name="Kim S.-G."/>
        </authorList>
    </citation>
    <scope>NUCLEOTIDE SEQUENCE [LARGE SCALE GENOMIC DNA]</scope>
    <source>
        <strain evidence="4 5">ABR2-5</strain>
    </source>
</reference>
<dbReference type="SUPFAM" id="SSF56655">
    <property type="entry name" value="Carbohydrate phosphatase"/>
    <property type="match status" value="1"/>
</dbReference>
<sequence>MILNTGQLSELAQLAETAAADAAAFIRQHNSGEIKVDTKHGSSEASSVVTWVDLKCQDIILKHLQASIQRYDLGLLTEESEDDESRLHKDYFWCIDPLDGTLAFTERRPGYSVSIALMSRSGEPQIGVIHEPITNKRLTAIKGLDVSGELLQHWSTETDKLYVMIDGGVRHLAEYQSVLQALEKEAKYMGLSGLEYISGAGAILQATRVAASPHALYFKLPKRKRGGGSIWDFASTACLFQEMKLPLCDAQGQVLDFNSSHSTFFNHCGIVYATEERLAEIVINRQS</sequence>
<keyword evidence="3" id="KW-0460">Magnesium</keyword>
<dbReference type="Gene3D" id="3.40.190.80">
    <property type="match status" value="1"/>
</dbReference>